<sequence>MLRKGLAVTEEQTTTETKRGRVRRLLIEPLTEHGFRKPGNVKTGAHDGFLVKLADALTYMSDHQLETLRDMLRYRGEGKSRDAWPSMATIAAMAETVAPRPLEEHPTILSWFGSARGPKALEEGVLVAEFAFLERRKRPPLNDGDRRAIRDRADEWARQRELMLDRGRRGMSRDGDAQWLRWYDGMERRAMSLLPEGTA</sequence>
<keyword evidence="2" id="KW-1185">Reference proteome</keyword>
<evidence type="ECO:0000313" key="1">
    <source>
        <dbReference type="EMBL" id="SFS52423.1"/>
    </source>
</evidence>
<dbReference type="Proteomes" id="UP000199392">
    <property type="component" value="Unassembled WGS sequence"/>
</dbReference>
<dbReference type="EMBL" id="FOZW01000002">
    <property type="protein sequence ID" value="SFS52423.1"/>
    <property type="molecule type" value="Genomic_DNA"/>
</dbReference>
<dbReference type="STRING" id="311180.SAMN04488050_102107"/>
<proteinExistence type="predicted"/>
<organism evidence="1 2">
    <name type="scientific">Alloyangia pacifica</name>
    <dbReference type="NCBI Taxonomy" id="311180"/>
    <lineage>
        <taxon>Bacteria</taxon>
        <taxon>Pseudomonadati</taxon>
        <taxon>Pseudomonadota</taxon>
        <taxon>Alphaproteobacteria</taxon>
        <taxon>Rhodobacterales</taxon>
        <taxon>Roseobacteraceae</taxon>
        <taxon>Alloyangia</taxon>
    </lineage>
</organism>
<reference evidence="2" key="1">
    <citation type="submission" date="2016-10" db="EMBL/GenBank/DDBJ databases">
        <authorList>
            <person name="Varghese N."/>
            <person name="Submissions S."/>
        </authorList>
    </citation>
    <scope>NUCLEOTIDE SEQUENCE [LARGE SCALE GENOMIC DNA]</scope>
    <source>
        <strain evidence="2">DSM 26894</strain>
    </source>
</reference>
<gene>
    <name evidence="1" type="ORF">SAMN04488050_102107</name>
</gene>
<evidence type="ECO:0000313" key="2">
    <source>
        <dbReference type="Proteomes" id="UP000199392"/>
    </source>
</evidence>
<protein>
    <submittedName>
        <fullName evidence="1">Uncharacterized protein</fullName>
    </submittedName>
</protein>
<accession>A0A1I6QIW6</accession>
<dbReference type="AlphaFoldDB" id="A0A1I6QIW6"/>
<name>A0A1I6QIW6_9RHOB</name>